<feature type="compositionally biased region" description="Low complexity" evidence="1">
    <location>
        <begin position="364"/>
        <end position="374"/>
    </location>
</feature>
<feature type="compositionally biased region" description="Acidic residues" evidence="1">
    <location>
        <begin position="260"/>
        <end position="273"/>
    </location>
</feature>
<dbReference type="AlphaFoldDB" id="A0A4V5N3T5"/>
<feature type="compositionally biased region" description="Low complexity" evidence="1">
    <location>
        <begin position="336"/>
        <end position="346"/>
    </location>
</feature>
<feature type="compositionally biased region" description="Polar residues" evidence="1">
    <location>
        <begin position="301"/>
        <end position="318"/>
    </location>
</feature>
<feature type="compositionally biased region" description="Basic and acidic residues" evidence="1">
    <location>
        <begin position="696"/>
        <end position="706"/>
    </location>
</feature>
<protein>
    <submittedName>
        <fullName evidence="2">Uncharacterized protein</fullName>
    </submittedName>
</protein>
<feature type="region of interest" description="Disordered" evidence="1">
    <location>
        <begin position="118"/>
        <end position="277"/>
    </location>
</feature>
<name>A0A4V5N3T5_9PEZI</name>
<dbReference type="Proteomes" id="UP000308549">
    <property type="component" value="Unassembled WGS sequence"/>
</dbReference>
<accession>A0A4V5N3T5</accession>
<feature type="compositionally biased region" description="Basic and acidic residues" evidence="1">
    <location>
        <begin position="189"/>
        <end position="202"/>
    </location>
</feature>
<sequence>MRQASWLNCWSTYVGEAKVAQDDVDVLITAFDFYAGTKGAGQGRLQYETPATGFVICSTAAWETSTLGEVLRALLAAASERTEQRIGERAGLFFVRRLPRARGQDMTEVATYTRTHFDPRINGLNPAVHRSFSTPHTTRFPRAEGHESKSAESRNGEKGSSTRRDSIGSGGERGGPARDNPQQLGRSRRLGDLLNDGRHSTIEEEESIISTPVRSLRQNSVTSTPAPRPSAAQVFGSSPPAIILGHDESESSPPARMPDPDEIDWDAPDDDDPSNFGLGMQIPGAFAADDTENSLPLRFSNTLARNGHPTSAHSTPSRHGNAGTDKANIFDWSEVQPSPSHQQDQSPPRPRTVHGKKEPDQRGSRPPGRRAPSGMHARSHSVPVVPDVDGKRSIVANKFGTWNVGTKAVTEDWNEDFEFEEPVPPVPELPGLIQGERRVDSGAGMVVPDSIKAHQDKVLANIGLLKEWGMLIEELKALRMRAVALDMLKGPDSQAWEAVNAMIELADQESEEETLQPRLSPPSSPGFDFSAFDEEVPELRLPARPRGPSVGKIAGPPAPEDLDVLPTPHALPTQEVRNDSEALARSVITALLSKRSAPAPVGNQGDGKKVSFDAATLRCIVPYVNGLKRKVKDALRETEGLYSSPRRRQASSDDMDDREVDVDQSFRSMFDSPQPDSPTARRRSHRNQAVSDNDEPDMHSDQHSDLAGRMQRLALQSA</sequence>
<evidence type="ECO:0000313" key="2">
    <source>
        <dbReference type="EMBL" id="TKA24939.1"/>
    </source>
</evidence>
<dbReference type="OrthoDB" id="5346713at2759"/>
<organism evidence="2 3">
    <name type="scientific">Salinomyces thailandicus</name>
    <dbReference type="NCBI Taxonomy" id="706561"/>
    <lineage>
        <taxon>Eukaryota</taxon>
        <taxon>Fungi</taxon>
        <taxon>Dikarya</taxon>
        <taxon>Ascomycota</taxon>
        <taxon>Pezizomycotina</taxon>
        <taxon>Dothideomycetes</taxon>
        <taxon>Dothideomycetidae</taxon>
        <taxon>Mycosphaerellales</taxon>
        <taxon>Teratosphaeriaceae</taxon>
        <taxon>Salinomyces</taxon>
    </lineage>
</organism>
<reference evidence="2 3" key="1">
    <citation type="submission" date="2017-03" db="EMBL/GenBank/DDBJ databases">
        <title>Genomes of endolithic fungi from Antarctica.</title>
        <authorList>
            <person name="Coleine C."/>
            <person name="Masonjones S."/>
            <person name="Stajich J.E."/>
        </authorList>
    </citation>
    <scope>NUCLEOTIDE SEQUENCE [LARGE SCALE GENOMIC DNA]</scope>
    <source>
        <strain evidence="2 3">CCFEE 6315</strain>
    </source>
</reference>
<comment type="caution">
    <text evidence="2">The sequence shown here is derived from an EMBL/GenBank/DDBJ whole genome shotgun (WGS) entry which is preliminary data.</text>
</comment>
<feature type="compositionally biased region" description="Polar residues" evidence="1">
    <location>
        <begin position="212"/>
        <end position="225"/>
    </location>
</feature>
<keyword evidence="3" id="KW-1185">Reference proteome</keyword>
<feature type="compositionally biased region" description="Acidic residues" evidence="1">
    <location>
        <begin position="653"/>
        <end position="662"/>
    </location>
</feature>
<evidence type="ECO:0000256" key="1">
    <source>
        <dbReference type="SAM" id="MobiDB-lite"/>
    </source>
</evidence>
<gene>
    <name evidence="2" type="ORF">B0A50_06037</name>
</gene>
<dbReference type="EMBL" id="NAJL01000039">
    <property type="protein sequence ID" value="TKA24939.1"/>
    <property type="molecule type" value="Genomic_DNA"/>
</dbReference>
<feature type="compositionally biased region" description="Basic and acidic residues" evidence="1">
    <location>
        <begin position="141"/>
        <end position="166"/>
    </location>
</feature>
<evidence type="ECO:0000313" key="3">
    <source>
        <dbReference type="Proteomes" id="UP000308549"/>
    </source>
</evidence>
<feature type="region of interest" description="Disordered" evidence="1">
    <location>
        <begin position="640"/>
        <end position="718"/>
    </location>
</feature>
<feature type="region of interest" description="Disordered" evidence="1">
    <location>
        <begin position="301"/>
        <end position="386"/>
    </location>
</feature>
<proteinExistence type="predicted"/>